<dbReference type="STRING" id="398767.Glov_2755"/>
<proteinExistence type="predicted"/>
<sequence length="313" mass="34096">MLTISVVIPIKPGLVPQAAGRIAALGWPSGQYELLVAEGTSPSCQRNQAVQQAAGEIIYFLDDDAMVVPDALQRLARHFADPQVVVVGGPSLTPSTDTLLQHAIAAALASPLGAGGVRNRYRAVGTVRRTTERELILCNLAIRREAFLANNGLDERLYPNEENELLDRLYKAGGILLHDPGLAVERSQRTSLAAFVRQMFRYGRGRSEQTRIAGLNGLMPFVPLFFLVYLLAVPFLQSPLLRLPLAGYLLAIGLCTLRAAVKERAASYLLLLPLLFPILHISNGLGLLAGFLLPLKPQTCYNRPPVTIRHLTP</sequence>
<evidence type="ECO:0000256" key="1">
    <source>
        <dbReference type="SAM" id="Phobius"/>
    </source>
</evidence>
<dbReference type="CAZy" id="GT2">
    <property type="family name" value="Glycosyltransferase Family 2"/>
</dbReference>
<dbReference type="RefSeq" id="WP_012470797.1">
    <property type="nucleotide sequence ID" value="NC_010814.1"/>
</dbReference>
<keyword evidence="1" id="KW-1133">Transmembrane helix</keyword>
<feature type="transmembrane region" description="Helical" evidence="1">
    <location>
        <begin position="241"/>
        <end position="261"/>
    </location>
</feature>
<accession>B3E7F1</accession>
<dbReference type="PANTHER" id="PTHR43685:SF3">
    <property type="entry name" value="SLR2126 PROTEIN"/>
    <property type="match status" value="1"/>
</dbReference>
<keyword evidence="1" id="KW-0472">Membrane</keyword>
<dbReference type="Pfam" id="PF13632">
    <property type="entry name" value="Glyco_trans_2_3"/>
    <property type="match status" value="1"/>
</dbReference>
<reference evidence="3 4" key="1">
    <citation type="submission" date="2008-05" db="EMBL/GenBank/DDBJ databases">
        <title>Complete sequence of chromosome of Geobacter lovleyi SZ.</title>
        <authorList>
            <consortium name="US DOE Joint Genome Institute"/>
            <person name="Lucas S."/>
            <person name="Copeland A."/>
            <person name="Lapidus A."/>
            <person name="Glavina del Rio T."/>
            <person name="Dalin E."/>
            <person name="Tice H."/>
            <person name="Bruce D."/>
            <person name="Goodwin L."/>
            <person name="Pitluck S."/>
            <person name="Chertkov O."/>
            <person name="Meincke L."/>
            <person name="Brettin T."/>
            <person name="Detter J.C."/>
            <person name="Han C."/>
            <person name="Tapia R."/>
            <person name="Kuske C.R."/>
            <person name="Schmutz J."/>
            <person name="Larimer F."/>
            <person name="Land M."/>
            <person name="Hauser L."/>
            <person name="Kyrpides N."/>
            <person name="Mikhailova N."/>
            <person name="Sung Y."/>
            <person name="Fletcher K.E."/>
            <person name="Ritalahti K.M."/>
            <person name="Loeffler F.E."/>
            <person name="Richardson P."/>
        </authorList>
    </citation>
    <scope>NUCLEOTIDE SEQUENCE [LARGE SCALE GENOMIC DNA]</scope>
    <source>
        <strain evidence="4">ATCC BAA-1151 / DSM 17278 / SZ</strain>
    </source>
</reference>
<evidence type="ECO:0000313" key="3">
    <source>
        <dbReference type="EMBL" id="ACD96468.1"/>
    </source>
</evidence>
<name>B3E7F1_TRIL1</name>
<evidence type="ECO:0000259" key="2">
    <source>
        <dbReference type="Pfam" id="PF13632"/>
    </source>
</evidence>
<feature type="transmembrane region" description="Helical" evidence="1">
    <location>
        <begin position="212"/>
        <end position="235"/>
    </location>
</feature>
<feature type="transmembrane region" description="Helical" evidence="1">
    <location>
        <begin position="268"/>
        <end position="293"/>
    </location>
</feature>
<feature type="domain" description="Glycosyltransferase 2-like" evidence="2">
    <location>
        <begin position="57"/>
        <end position="249"/>
    </location>
</feature>
<dbReference type="PANTHER" id="PTHR43685">
    <property type="entry name" value="GLYCOSYLTRANSFERASE"/>
    <property type="match status" value="1"/>
</dbReference>
<dbReference type="Gene3D" id="3.90.550.10">
    <property type="entry name" value="Spore Coat Polysaccharide Biosynthesis Protein SpsA, Chain A"/>
    <property type="match status" value="1"/>
</dbReference>
<gene>
    <name evidence="3" type="ordered locus">Glov_2755</name>
</gene>
<organism evidence="3 4">
    <name type="scientific">Trichlorobacter lovleyi (strain ATCC BAA-1151 / DSM 17278 / SZ)</name>
    <name type="common">Geobacter lovleyi</name>
    <dbReference type="NCBI Taxonomy" id="398767"/>
    <lineage>
        <taxon>Bacteria</taxon>
        <taxon>Pseudomonadati</taxon>
        <taxon>Thermodesulfobacteriota</taxon>
        <taxon>Desulfuromonadia</taxon>
        <taxon>Geobacterales</taxon>
        <taxon>Geobacteraceae</taxon>
        <taxon>Trichlorobacter</taxon>
    </lineage>
</organism>
<dbReference type="EMBL" id="CP001089">
    <property type="protein sequence ID" value="ACD96468.1"/>
    <property type="molecule type" value="Genomic_DNA"/>
</dbReference>
<keyword evidence="1" id="KW-0812">Transmembrane</keyword>
<evidence type="ECO:0000313" key="4">
    <source>
        <dbReference type="Proteomes" id="UP000002420"/>
    </source>
</evidence>
<keyword evidence="4" id="KW-1185">Reference proteome</keyword>
<dbReference type="HOGENOM" id="CLU_075518_0_0_7"/>
<dbReference type="eggNOG" id="COG1215">
    <property type="taxonomic scope" value="Bacteria"/>
</dbReference>
<dbReference type="InterPro" id="IPR001173">
    <property type="entry name" value="Glyco_trans_2-like"/>
</dbReference>
<dbReference type="SUPFAM" id="SSF53448">
    <property type="entry name" value="Nucleotide-diphospho-sugar transferases"/>
    <property type="match status" value="1"/>
</dbReference>
<dbReference type="KEGG" id="glo:Glov_2755"/>
<dbReference type="InterPro" id="IPR029044">
    <property type="entry name" value="Nucleotide-diphossugar_trans"/>
</dbReference>
<dbReference type="InterPro" id="IPR050834">
    <property type="entry name" value="Glycosyltransf_2"/>
</dbReference>
<protein>
    <recommendedName>
        <fullName evidence="2">Glycosyltransferase 2-like domain-containing protein</fullName>
    </recommendedName>
</protein>
<dbReference type="AlphaFoldDB" id="B3E7F1"/>
<dbReference type="Proteomes" id="UP000002420">
    <property type="component" value="Chromosome"/>
</dbReference>